<comment type="caution">
    <text evidence="2">The sequence shown here is derived from an EMBL/GenBank/DDBJ whole genome shotgun (WGS) entry which is preliminary data.</text>
</comment>
<evidence type="ECO:0000259" key="1">
    <source>
        <dbReference type="Pfam" id="PF11938"/>
    </source>
</evidence>
<dbReference type="InterPro" id="IPR021852">
    <property type="entry name" value="DUF3456"/>
</dbReference>
<feature type="domain" description="DUF3456" evidence="1">
    <location>
        <begin position="26"/>
        <end position="78"/>
    </location>
</feature>
<dbReference type="EMBL" id="JADCNL010000005">
    <property type="protein sequence ID" value="KAG0481699.1"/>
    <property type="molecule type" value="Genomic_DNA"/>
</dbReference>
<gene>
    <name evidence="2" type="ORF">HPP92_012557</name>
</gene>
<dbReference type="AlphaFoldDB" id="A0A835QZN7"/>
<dbReference type="OrthoDB" id="1929023at2759"/>
<dbReference type="Proteomes" id="UP000636800">
    <property type="component" value="Chromosome 5"/>
</dbReference>
<organism evidence="2 3">
    <name type="scientific">Vanilla planifolia</name>
    <name type="common">Vanilla</name>
    <dbReference type="NCBI Taxonomy" id="51239"/>
    <lineage>
        <taxon>Eukaryota</taxon>
        <taxon>Viridiplantae</taxon>
        <taxon>Streptophyta</taxon>
        <taxon>Embryophyta</taxon>
        <taxon>Tracheophyta</taxon>
        <taxon>Spermatophyta</taxon>
        <taxon>Magnoliopsida</taxon>
        <taxon>Liliopsida</taxon>
        <taxon>Asparagales</taxon>
        <taxon>Orchidaceae</taxon>
        <taxon>Vanilloideae</taxon>
        <taxon>Vanilleae</taxon>
        <taxon>Vanilla</taxon>
    </lineage>
</organism>
<name>A0A835QZN7_VANPL</name>
<accession>A0A835QZN7</accession>
<evidence type="ECO:0000313" key="2">
    <source>
        <dbReference type="EMBL" id="KAG0481699.1"/>
    </source>
</evidence>
<keyword evidence="3" id="KW-1185">Reference proteome</keyword>
<evidence type="ECO:0000313" key="3">
    <source>
        <dbReference type="Proteomes" id="UP000636800"/>
    </source>
</evidence>
<reference evidence="2 3" key="1">
    <citation type="journal article" date="2020" name="Nat. Food">
        <title>A phased Vanilla planifolia genome enables genetic improvement of flavour and production.</title>
        <authorList>
            <person name="Hasing T."/>
            <person name="Tang H."/>
            <person name="Brym M."/>
            <person name="Khazi F."/>
            <person name="Huang T."/>
            <person name="Chambers A.H."/>
        </authorList>
    </citation>
    <scope>NUCLEOTIDE SEQUENCE [LARGE SCALE GENOMIC DNA]</scope>
    <source>
        <tissue evidence="2">Leaf</tissue>
    </source>
</reference>
<proteinExistence type="predicted"/>
<protein>
    <recommendedName>
        <fullName evidence="1">DUF3456 domain-containing protein</fullName>
    </recommendedName>
</protein>
<sequence>MHGLRMDGNDRWLQVVENRLGIASSNSSNQQLNSKFSSLCPHQLLEETEDELTELIKRGGLKPGGVSKALCQNLSKHCEADSDDEYVNDDDDEVVNDEL</sequence>
<dbReference type="Pfam" id="PF11938">
    <property type="entry name" value="DUF3456"/>
    <property type="match status" value="1"/>
</dbReference>